<dbReference type="GO" id="GO:0005737">
    <property type="term" value="C:cytoplasm"/>
    <property type="evidence" value="ECO:0007669"/>
    <property type="project" value="UniProtKB-ARBA"/>
</dbReference>
<feature type="coiled-coil region" evidence="6">
    <location>
        <begin position="32"/>
        <end position="116"/>
    </location>
</feature>
<dbReference type="VEuPathDB" id="VectorBase:ASIS022268"/>
<evidence type="ECO:0000313" key="9">
    <source>
        <dbReference type="Proteomes" id="UP000030765"/>
    </source>
</evidence>
<dbReference type="GO" id="GO:0006457">
    <property type="term" value="P:protein folding"/>
    <property type="evidence" value="ECO:0007669"/>
    <property type="project" value="UniProtKB-UniRule"/>
</dbReference>
<keyword evidence="6" id="KW-0175">Coiled coil</keyword>
<keyword evidence="3 5" id="KW-0143">Chaperone</keyword>
<dbReference type="FunFam" id="1.10.287.370:FF:000005">
    <property type="entry name" value="Prefoldin subunit 4"/>
    <property type="match status" value="1"/>
</dbReference>
<dbReference type="GO" id="GO:0016272">
    <property type="term" value="C:prefoldin complex"/>
    <property type="evidence" value="ECO:0007669"/>
    <property type="project" value="UniProtKB-UniRule"/>
</dbReference>
<evidence type="ECO:0000256" key="6">
    <source>
        <dbReference type="SAM" id="Coils"/>
    </source>
</evidence>
<dbReference type="PANTHER" id="PTHR21100:SF9">
    <property type="entry name" value="PREFOLDIN SUBUNIT 4"/>
    <property type="match status" value="1"/>
</dbReference>
<comment type="subunit">
    <text evidence="2 5">Heterohexamer of two PFD-alpha type and four PFD-beta type subunits.</text>
</comment>
<dbReference type="Gene3D" id="1.10.287.370">
    <property type="match status" value="1"/>
</dbReference>
<dbReference type="SUPFAM" id="SSF46579">
    <property type="entry name" value="Prefoldin"/>
    <property type="match status" value="1"/>
</dbReference>
<dbReference type="OrthoDB" id="10250441at2759"/>
<reference evidence="8" key="2">
    <citation type="submission" date="2020-05" db="UniProtKB">
        <authorList>
            <consortium name="EnsemblMetazoa"/>
        </authorList>
    </citation>
    <scope>IDENTIFICATION</scope>
</reference>
<evidence type="ECO:0000256" key="5">
    <source>
        <dbReference type="PIRNR" id="PIRNR016477"/>
    </source>
</evidence>
<dbReference type="InterPro" id="IPR009053">
    <property type="entry name" value="Prefoldin"/>
</dbReference>
<dbReference type="Pfam" id="PF01920">
    <property type="entry name" value="Prefoldin_2"/>
    <property type="match status" value="1"/>
</dbReference>
<evidence type="ECO:0000256" key="4">
    <source>
        <dbReference type="ARBA" id="ARBA00024667"/>
    </source>
</evidence>
<sequence>MATKVESKGKGTFQPDSDVHITYEDQMKINKFANYNAKVEDLKEELKIKQNEMKNLEEACDEIELLDDDVQIPFLCGEVFMSHDQSKTLELLAEAKEKKKKEIDSIQQTTRDIQQKMNDLKGYLYGRFGSNIHLENDE</sequence>
<gene>
    <name evidence="7" type="ORF">ZHAS_00011769</name>
</gene>
<comment type="similarity">
    <text evidence="1 5">Belongs to the prefoldin subunit beta family.</text>
</comment>
<evidence type="ECO:0000256" key="1">
    <source>
        <dbReference type="ARBA" id="ARBA00008045"/>
    </source>
</evidence>
<dbReference type="AlphaFoldDB" id="A0A084W148"/>
<accession>A0A084W148</accession>
<dbReference type="VEuPathDB" id="VectorBase:ASIC011769"/>
<evidence type="ECO:0000313" key="8">
    <source>
        <dbReference type="EnsemblMetazoa" id="ASIC011769-PA"/>
    </source>
</evidence>
<dbReference type="PANTHER" id="PTHR21100">
    <property type="entry name" value="PREFOLDIN SUBUNIT 4"/>
    <property type="match status" value="1"/>
</dbReference>
<dbReference type="EMBL" id="ATLV01019208">
    <property type="status" value="NOT_ANNOTATED_CDS"/>
    <property type="molecule type" value="Genomic_DNA"/>
</dbReference>
<dbReference type="InterPro" id="IPR016661">
    <property type="entry name" value="PFDN4"/>
</dbReference>
<proteinExistence type="inferred from homology"/>
<organism evidence="7">
    <name type="scientific">Anopheles sinensis</name>
    <name type="common">Mosquito</name>
    <dbReference type="NCBI Taxonomy" id="74873"/>
    <lineage>
        <taxon>Eukaryota</taxon>
        <taxon>Metazoa</taxon>
        <taxon>Ecdysozoa</taxon>
        <taxon>Arthropoda</taxon>
        <taxon>Hexapoda</taxon>
        <taxon>Insecta</taxon>
        <taxon>Pterygota</taxon>
        <taxon>Neoptera</taxon>
        <taxon>Endopterygota</taxon>
        <taxon>Diptera</taxon>
        <taxon>Nematocera</taxon>
        <taxon>Culicoidea</taxon>
        <taxon>Culicidae</taxon>
        <taxon>Anophelinae</taxon>
        <taxon>Anopheles</taxon>
    </lineage>
</organism>
<dbReference type="OMA" id="KFGRAIN"/>
<name>A0A084W148_ANOSI</name>
<protein>
    <recommendedName>
        <fullName evidence="5">Prefoldin subunit 4</fullName>
    </recommendedName>
</protein>
<reference evidence="7 9" key="1">
    <citation type="journal article" date="2014" name="BMC Genomics">
        <title>Genome sequence of Anopheles sinensis provides insight into genetics basis of mosquito competence for malaria parasites.</title>
        <authorList>
            <person name="Zhou D."/>
            <person name="Zhang D."/>
            <person name="Ding G."/>
            <person name="Shi L."/>
            <person name="Hou Q."/>
            <person name="Ye Y."/>
            <person name="Xu Y."/>
            <person name="Zhou H."/>
            <person name="Xiong C."/>
            <person name="Li S."/>
            <person name="Yu J."/>
            <person name="Hong S."/>
            <person name="Yu X."/>
            <person name="Zou P."/>
            <person name="Chen C."/>
            <person name="Chang X."/>
            <person name="Wang W."/>
            <person name="Lv Y."/>
            <person name="Sun Y."/>
            <person name="Ma L."/>
            <person name="Shen B."/>
            <person name="Zhu C."/>
        </authorList>
    </citation>
    <scope>NUCLEOTIDE SEQUENCE [LARGE SCALE GENOMIC DNA]</scope>
</reference>
<dbReference type="PIRSF" id="PIRSF016477">
    <property type="entry name" value="Prefoldin_subunit_4"/>
    <property type="match status" value="1"/>
</dbReference>
<keyword evidence="9" id="KW-1185">Reference proteome</keyword>
<evidence type="ECO:0000256" key="2">
    <source>
        <dbReference type="ARBA" id="ARBA00011695"/>
    </source>
</evidence>
<comment type="function">
    <text evidence="4 5">Binds specifically to cytosolic chaperonin (c-CPN) and transfers target proteins to it. Binds to nascent polypeptide chain and promotes folding in an environment in which there are many competing pathways for nonnative proteins.</text>
</comment>
<dbReference type="Proteomes" id="UP000030765">
    <property type="component" value="Unassembled WGS sequence"/>
</dbReference>
<evidence type="ECO:0000256" key="3">
    <source>
        <dbReference type="ARBA" id="ARBA00023186"/>
    </source>
</evidence>
<dbReference type="GO" id="GO:0051082">
    <property type="term" value="F:unfolded protein binding"/>
    <property type="evidence" value="ECO:0007669"/>
    <property type="project" value="InterPro"/>
</dbReference>
<evidence type="ECO:0000313" key="7">
    <source>
        <dbReference type="EMBL" id="KFB43942.1"/>
    </source>
</evidence>
<dbReference type="EnsemblMetazoa" id="ASIC011769-RA">
    <property type="protein sequence ID" value="ASIC011769-PA"/>
    <property type="gene ID" value="ASIC011769"/>
</dbReference>
<dbReference type="STRING" id="74873.A0A084W148"/>
<dbReference type="CDD" id="cd23165">
    <property type="entry name" value="Prefoldin_4"/>
    <property type="match status" value="1"/>
</dbReference>
<dbReference type="EMBL" id="KE525264">
    <property type="protein sequence ID" value="KFB43942.1"/>
    <property type="molecule type" value="Genomic_DNA"/>
</dbReference>
<dbReference type="InterPro" id="IPR002777">
    <property type="entry name" value="PFD_beta-like"/>
</dbReference>